<sequence length="48" mass="5651">MFYFYKECKTMSKALDEIYCHSYGKPIKKEAEICIACGVRNKQVKKLL</sequence>
<proteinExistence type="predicted"/>
<evidence type="ECO:0000313" key="1">
    <source>
        <dbReference type="EMBL" id="SCW39627.1"/>
    </source>
</evidence>
<protein>
    <submittedName>
        <fullName evidence="1">Uncharacterized protein</fullName>
    </submittedName>
</protein>
<keyword evidence="2" id="KW-1185">Reference proteome</keyword>
<accession>A0A1G4Q596</accession>
<name>A0A1G4Q596_BORJA</name>
<dbReference type="EMBL" id="FMTE01000006">
    <property type="protein sequence ID" value="SCW39627.1"/>
    <property type="molecule type" value="Genomic_DNA"/>
</dbReference>
<dbReference type="AlphaFoldDB" id="A0A1G4Q596"/>
<organism evidence="1 2">
    <name type="scientific">Borreliella japonica</name>
    <name type="common">Borrelia japonica</name>
    <dbReference type="NCBI Taxonomy" id="34095"/>
    <lineage>
        <taxon>Bacteria</taxon>
        <taxon>Pseudomonadati</taxon>
        <taxon>Spirochaetota</taxon>
        <taxon>Spirochaetia</taxon>
        <taxon>Spirochaetales</taxon>
        <taxon>Borreliaceae</taxon>
        <taxon>Borreliella</taxon>
    </lineage>
</organism>
<gene>
    <name evidence="1" type="ORF">SAMN02983004_00922</name>
</gene>
<evidence type="ECO:0000313" key="2">
    <source>
        <dbReference type="Proteomes" id="UP000199262"/>
    </source>
</evidence>
<dbReference type="Proteomes" id="UP000199262">
    <property type="component" value="Unassembled WGS sequence"/>
</dbReference>
<reference evidence="2" key="1">
    <citation type="submission" date="2016-10" db="EMBL/GenBank/DDBJ databases">
        <authorList>
            <person name="Varghese N."/>
            <person name="Submissions S."/>
        </authorList>
    </citation>
    <scope>NUCLEOTIDE SEQUENCE [LARGE SCALE GENOMIC DNA]</scope>
    <source>
        <strain evidence="2">ATCC 51557</strain>
    </source>
</reference>